<reference evidence="4" key="1">
    <citation type="submission" date="2022-11" db="UniProtKB">
        <authorList>
            <consortium name="WormBaseParasite"/>
        </authorList>
    </citation>
    <scope>IDENTIFICATION</scope>
</reference>
<dbReference type="PANTHER" id="PTHR10799">
    <property type="entry name" value="SNF2/RAD54 HELICASE FAMILY"/>
    <property type="match status" value="1"/>
</dbReference>
<dbReference type="Gene3D" id="3.40.50.300">
    <property type="entry name" value="P-loop containing nucleotide triphosphate hydrolases"/>
    <property type="match status" value="1"/>
</dbReference>
<dbReference type="SUPFAM" id="SSF52540">
    <property type="entry name" value="P-loop containing nucleoside triphosphate hydrolases"/>
    <property type="match status" value="1"/>
</dbReference>
<dbReference type="InterPro" id="IPR001650">
    <property type="entry name" value="Helicase_C-like"/>
</dbReference>
<name>A0A914RY07_PAREQ</name>
<protein>
    <submittedName>
        <fullName evidence="4">SNF2 N-terminal domain-containing protein</fullName>
    </submittedName>
</protein>
<sequence length="286" mass="32945">MGCEDGLVEGELFAEIGRVLLALWTKREMRIETEKILPQFSECMTVKDYAVLMKVLSCLPKKSESVVYCSMTSEQKEIYTDLVREFREVAANGDKINTGRLMQLRQIANHPLLYRKQYLDDHIVQIAKADYEPHCLCSPQMVVCGQKVEGASQPCSGLLDNYLVNFYVIFCRVDEGVEALSMWNVGFDPDHLAEDLAFRSDFSISQLCSKYTSTQQFCLDERIALESGKFKELDRLLPDIKRKGDKVLIFSQFTTMMDILEVYLRLRGHEYCRLDGSTPVMERYIF</sequence>
<dbReference type="Proteomes" id="UP000887564">
    <property type="component" value="Unplaced"/>
</dbReference>
<evidence type="ECO:0000313" key="4">
    <source>
        <dbReference type="WBParaSite" id="PEQ_0001105701-mRNA-1"/>
    </source>
</evidence>
<dbReference type="InterPro" id="IPR027417">
    <property type="entry name" value="P-loop_NTPase"/>
</dbReference>
<keyword evidence="1" id="KW-0378">Hydrolase</keyword>
<proteinExistence type="predicted"/>
<evidence type="ECO:0000256" key="1">
    <source>
        <dbReference type="ARBA" id="ARBA00022801"/>
    </source>
</evidence>
<dbReference type="CDD" id="cd18793">
    <property type="entry name" value="SF2_C_SNF"/>
    <property type="match status" value="1"/>
</dbReference>
<feature type="domain" description="Helicase C-terminal" evidence="2">
    <location>
        <begin position="229"/>
        <end position="283"/>
    </location>
</feature>
<dbReference type="Pfam" id="PF00271">
    <property type="entry name" value="Helicase_C"/>
    <property type="match status" value="1"/>
</dbReference>
<dbReference type="GO" id="GO:0016787">
    <property type="term" value="F:hydrolase activity"/>
    <property type="evidence" value="ECO:0007669"/>
    <property type="project" value="UniProtKB-KW"/>
</dbReference>
<keyword evidence="3" id="KW-1185">Reference proteome</keyword>
<evidence type="ECO:0000313" key="3">
    <source>
        <dbReference type="Proteomes" id="UP000887564"/>
    </source>
</evidence>
<organism evidence="3 4">
    <name type="scientific">Parascaris equorum</name>
    <name type="common">Equine roundworm</name>
    <dbReference type="NCBI Taxonomy" id="6256"/>
    <lineage>
        <taxon>Eukaryota</taxon>
        <taxon>Metazoa</taxon>
        <taxon>Ecdysozoa</taxon>
        <taxon>Nematoda</taxon>
        <taxon>Chromadorea</taxon>
        <taxon>Rhabditida</taxon>
        <taxon>Spirurina</taxon>
        <taxon>Ascaridomorpha</taxon>
        <taxon>Ascaridoidea</taxon>
        <taxon>Ascarididae</taxon>
        <taxon>Parascaris</taxon>
    </lineage>
</organism>
<dbReference type="InterPro" id="IPR049730">
    <property type="entry name" value="SNF2/RAD54-like_C"/>
</dbReference>
<evidence type="ECO:0000259" key="2">
    <source>
        <dbReference type="Pfam" id="PF00271"/>
    </source>
</evidence>
<accession>A0A914RY07</accession>
<dbReference type="AlphaFoldDB" id="A0A914RY07"/>
<dbReference type="WBParaSite" id="PEQ_0001105701-mRNA-1">
    <property type="protein sequence ID" value="PEQ_0001105701-mRNA-1"/>
    <property type="gene ID" value="PEQ_0001105701"/>
</dbReference>